<evidence type="ECO:0000313" key="3">
    <source>
        <dbReference type="EMBL" id="GCL59939.1"/>
    </source>
</evidence>
<feature type="transmembrane region" description="Helical" evidence="2">
    <location>
        <begin position="224"/>
        <end position="247"/>
    </location>
</feature>
<feature type="compositionally biased region" description="Basic and acidic residues" evidence="1">
    <location>
        <begin position="101"/>
        <end position="113"/>
    </location>
</feature>
<evidence type="ECO:0000256" key="1">
    <source>
        <dbReference type="SAM" id="MobiDB-lite"/>
    </source>
</evidence>
<reference evidence="3 4" key="1">
    <citation type="submission" date="2019-02" db="EMBL/GenBank/DDBJ databases">
        <title>Draft genome sequence of Arthrospira platensis NIES-3807.</title>
        <authorList>
            <person name="Yamaguchi H."/>
            <person name="Suzuki S."/>
            <person name="Kawachi M."/>
        </authorList>
    </citation>
    <scope>NUCLEOTIDE SEQUENCE [LARGE SCALE GENOMIC DNA]</scope>
    <source>
        <strain evidence="3 4">NIES-3807</strain>
    </source>
</reference>
<evidence type="ECO:0000256" key="2">
    <source>
        <dbReference type="SAM" id="Phobius"/>
    </source>
</evidence>
<name>A0AAD3B1M3_MICAE</name>
<sequence length="503" mass="56860">MPNNNNQPDINKAIDVCMEEYKTLRTEILQTIQNRTNVIVFGGALVLTLLGIGISPIANLPIMKETTTITRIPTNTTTIETTKGEKKTTKGETTQTTISHPKGDSSHEIKQKNSDTTSSTLVIKEKDTETETISRQNFYDIPIERRIPSAIILGIIVPASCGLIILLVNGNTYIMFIISRYIATNIEPKINDLYFNNLPSGQKPIVWESYMQTLKTQREEDNSVTVVFGGIALVANIGGIFSIFNIAELKIALATMFNNGSLFVLLIILGIVFLAIIIFIVVGLKTGNKIIQLRDGEGSLRKIWYKGINAQNKEVKSTRIFWINDRGDFISLYEIGAMIDYRNNAIIQVENGSLKSRLQTLDEFRLANQVQNTKVLMQAQGANKQNLLNELINDCFKNLLNKIQNYSRNPEYNPSFGFDLDNGGRKDVNNIPELLKLCIDNPRNFMQYIRQQDFKNWLDNIEIGETELANIAQATREKIFPNDNERLHYFLRECCLVLIGRNP</sequence>
<comment type="caution">
    <text evidence="3">The sequence shown here is derived from an EMBL/GenBank/DDBJ whole genome shotgun (WGS) entry which is preliminary data.</text>
</comment>
<organism evidence="3 4">
    <name type="scientific">Microcystis aeruginosa NIES-3807</name>
    <dbReference type="NCBI Taxonomy" id="2517785"/>
    <lineage>
        <taxon>Bacteria</taxon>
        <taxon>Bacillati</taxon>
        <taxon>Cyanobacteriota</taxon>
        <taxon>Cyanophyceae</taxon>
        <taxon>Oscillatoriophycideae</taxon>
        <taxon>Chroococcales</taxon>
        <taxon>Microcystaceae</taxon>
        <taxon>Microcystis</taxon>
    </lineage>
</organism>
<keyword evidence="2" id="KW-0812">Transmembrane</keyword>
<feature type="transmembrane region" description="Helical" evidence="2">
    <location>
        <begin position="262"/>
        <end position="284"/>
    </location>
</feature>
<keyword evidence="2" id="KW-0472">Membrane</keyword>
<dbReference type="Proteomes" id="UP000441080">
    <property type="component" value="Unassembled WGS sequence"/>
</dbReference>
<dbReference type="RefSeq" id="WP_159253865.1">
    <property type="nucleotide sequence ID" value="NZ_BJCK01000058.1"/>
</dbReference>
<keyword evidence="2" id="KW-1133">Transmembrane helix</keyword>
<feature type="transmembrane region" description="Helical" evidence="2">
    <location>
        <begin position="38"/>
        <end position="58"/>
    </location>
</feature>
<gene>
    <name evidence="3" type="ORF">NIES3807_31170</name>
</gene>
<dbReference type="AlphaFoldDB" id="A0AAD3B1M3"/>
<feature type="transmembrane region" description="Helical" evidence="2">
    <location>
        <begin position="147"/>
        <end position="168"/>
    </location>
</feature>
<accession>A0AAD3B1M3</accession>
<evidence type="ECO:0000313" key="4">
    <source>
        <dbReference type="Proteomes" id="UP000441080"/>
    </source>
</evidence>
<protein>
    <submittedName>
        <fullName evidence="3">Uncharacterized protein</fullName>
    </submittedName>
</protein>
<feature type="region of interest" description="Disordered" evidence="1">
    <location>
        <begin position="82"/>
        <end position="119"/>
    </location>
</feature>
<dbReference type="EMBL" id="BJCK01000058">
    <property type="protein sequence ID" value="GCL59939.1"/>
    <property type="molecule type" value="Genomic_DNA"/>
</dbReference>
<proteinExistence type="predicted"/>